<reference evidence="1" key="1">
    <citation type="submission" date="2020-08" db="EMBL/GenBank/DDBJ databases">
        <title>Multicomponent nature underlies the extraordinary mechanical properties of spider dragline silk.</title>
        <authorList>
            <person name="Kono N."/>
            <person name="Nakamura H."/>
            <person name="Mori M."/>
            <person name="Yoshida Y."/>
            <person name="Ohtoshi R."/>
            <person name="Malay A.D."/>
            <person name="Moran D.A.P."/>
            <person name="Tomita M."/>
            <person name="Numata K."/>
            <person name="Arakawa K."/>
        </authorList>
    </citation>
    <scope>NUCLEOTIDE SEQUENCE</scope>
</reference>
<proteinExistence type="predicted"/>
<dbReference type="EMBL" id="BMAW01025946">
    <property type="protein sequence ID" value="GFT94637.1"/>
    <property type="molecule type" value="Genomic_DNA"/>
</dbReference>
<evidence type="ECO:0000313" key="1">
    <source>
        <dbReference type="EMBL" id="GFT94637.1"/>
    </source>
</evidence>
<comment type="caution">
    <text evidence="1">The sequence shown here is derived from an EMBL/GenBank/DDBJ whole genome shotgun (WGS) entry which is preliminary data.</text>
</comment>
<gene>
    <name evidence="1" type="ORF">NPIL_196281</name>
</gene>
<evidence type="ECO:0000313" key="2">
    <source>
        <dbReference type="Proteomes" id="UP000887013"/>
    </source>
</evidence>
<protein>
    <submittedName>
        <fullName evidence="1">Uncharacterized protein</fullName>
    </submittedName>
</protein>
<sequence>MKDHKTTRQRSDPGVKKSDEQIFFKAEVMKGHHARKTNNANYIDILLSLLLYTVTKITLKYLTRTPQQCLKILIKTFERMLTSRLRFTLESAKIIEEERVGFRNGTVEMVLEI</sequence>
<name>A0A8X6UBS7_NEPPI</name>
<keyword evidence="2" id="KW-1185">Reference proteome</keyword>
<dbReference type="AlphaFoldDB" id="A0A8X6UBS7"/>
<organism evidence="1 2">
    <name type="scientific">Nephila pilipes</name>
    <name type="common">Giant wood spider</name>
    <name type="synonym">Nephila maculata</name>
    <dbReference type="NCBI Taxonomy" id="299642"/>
    <lineage>
        <taxon>Eukaryota</taxon>
        <taxon>Metazoa</taxon>
        <taxon>Ecdysozoa</taxon>
        <taxon>Arthropoda</taxon>
        <taxon>Chelicerata</taxon>
        <taxon>Arachnida</taxon>
        <taxon>Araneae</taxon>
        <taxon>Araneomorphae</taxon>
        <taxon>Entelegynae</taxon>
        <taxon>Araneoidea</taxon>
        <taxon>Nephilidae</taxon>
        <taxon>Nephila</taxon>
    </lineage>
</organism>
<dbReference type="Proteomes" id="UP000887013">
    <property type="component" value="Unassembled WGS sequence"/>
</dbReference>
<accession>A0A8X6UBS7</accession>